<dbReference type="STRING" id="1802726.A3B07_02495"/>
<keyword evidence="1" id="KW-0472">Membrane</keyword>
<dbReference type="Pfam" id="PF05656">
    <property type="entry name" value="DUF805"/>
    <property type="match status" value="1"/>
</dbReference>
<sequence length="126" mass="14129">MDNYIEVLKKYALFNGRAGRKEYWMFTLVNVLIMLGFNFLSFALDSTFIQVLGIVYLLAVLVPSLAVYVRRLHDTNHSAWWILLGLIPIVGSIILLIFLVTDSQAGDNIYGTNPKGVPVPQIQASL</sequence>
<feature type="transmembrane region" description="Helical" evidence="1">
    <location>
        <begin position="23"/>
        <end position="42"/>
    </location>
</feature>
<dbReference type="EMBL" id="MHUV01000006">
    <property type="protein sequence ID" value="OHA82469.1"/>
    <property type="molecule type" value="Genomic_DNA"/>
</dbReference>
<dbReference type="GO" id="GO:0005886">
    <property type="term" value="C:plasma membrane"/>
    <property type="evidence" value="ECO:0007669"/>
    <property type="project" value="TreeGrafter"/>
</dbReference>
<evidence type="ECO:0008006" key="4">
    <source>
        <dbReference type="Google" id="ProtNLM"/>
    </source>
</evidence>
<dbReference type="PANTHER" id="PTHR34980:SF2">
    <property type="entry name" value="INNER MEMBRANE PROTEIN YHAH-RELATED"/>
    <property type="match status" value="1"/>
</dbReference>
<keyword evidence="1" id="KW-1133">Transmembrane helix</keyword>
<dbReference type="InterPro" id="IPR008523">
    <property type="entry name" value="DUF805"/>
</dbReference>
<dbReference type="PANTHER" id="PTHR34980">
    <property type="entry name" value="INNER MEMBRANE PROTEIN-RELATED-RELATED"/>
    <property type="match status" value="1"/>
</dbReference>
<accession>A0A1G2SCS1</accession>
<evidence type="ECO:0000256" key="1">
    <source>
        <dbReference type="SAM" id="Phobius"/>
    </source>
</evidence>
<organism evidence="2 3">
    <name type="scientific">Candidatus Yonathbacteria bacterium RIFCSPLOWO2_01_FULL_43_27</name>
    <dbReference type="NCBI Taxonomy" id="1802726"/>
    <lineage>
        <taxon>Bacteria</taxon>
        <taxon>Candidatus Yonathiibacteriota</taxon>
    </lineage>
</organism>
<feature type="transmembrane region" description="Helical" evidence="1">
    <location>
        <begin position="80"/>
        <end position="100"/>
    </location>
</feature>
<proteinExistence type="predicted"/>
<feature type="transmembrane region" description="Helical" evidence="1">
    <location>
        <begin position="48"/>
        <end position="68"/>
    </location>
</feature>
<keyword evidence="1" id="KW-0812">Transmembrane</keyword>
<dbReference type="AlphaFoldDB" id="A0A1G2SCS1"/>
<reference evidence="2 3" key="1">
    <citation type="journal article" date="2016" name="Nat. Commun.">
        <title>Thousands of microbial genomes shed light on interconnected biogeochemical processes in an aquifer system.</title>
        <authorList>
            <person name="Anantharaman K."/>
            <person name="Brown C.T."/>
            <person name="Hug L.A."/>
            <person name="Sharon I."/>
            <person name="Castelle C.J."/>
            <person name="Probst A.J."/>
            <person name="Thomas B.C."/>
            <person name="Singh A."/>
            <person name="Wilkins M.J."/>
            <person name="Karaoz U."/>
            <person name="Brodie E.L."/>
            <person name="Williams K.H."/>
            <person name="Hubbard S.S."/>
            <person name="Banfield J.F."/>
        </authorList>
    </citation>
    <scope>NUCLEOTIDE SEQUENCE [LARGE SCALE GENOMIC DNA]</scope>
</reference>
<dbReference type="Proteomes" id="UP000178817">
    <property type="component" value="Unassembled WGS sequence"/>
</dbReference>
<gene>
    <name evidence="2" type="ORF">A3B07_02495</name>
</gene>
<protein>
    <recommendedName>
        <fullName evidence="4">DUF805 domain-containing protein</fullName>
    </recommendedName>
</protein>
<comment type="caution">
    <text evidence="2">The sequence shown here is derived from an EMBL/GenBank/DDBJ whole genome shotgun (WGS) entry which is preliminary data.</text>
</comment>
<evidence type="ECO:0000313" key="3">
    <source>
        <dbReference type="Proteomes" id="UP000178817"/>
    </source>
</evidence>
<name>A0A1G2SCS1_9BACT</name>
<evidence type="ECO:0000313" key="2">
    <source>
        <dbReference type="EMBL" id="OHA82469.1"/>
    </source>
</evidence>